<dbReference type="InterPro" id="IPR051159">
    <property type="entry name" value="Hexapeptide_acetyltransf"/>
</dbReference>
<dbReference type="Gene3D" id="2.160.10.10">
    <property type="entry name" value="Hexapeptide repeat proteins"/>
    <property type="match status" value="1"/>
</dbReference>
<dbReference type="PATRIC" id="fig|1395125.3.peg.114"/>
<dbReference type="EMBL" id="AWGW01000003">
    <property type="protein sequence ID" value="ERK02886.1"/>
    <property type="molecule type" value="Genomic_DNA"/>
</dbReference>
<dbReference type="GO" id="GO:0016740">
    <property type="term" value="F:transferase activity"/>
    <property type="evidence" value="ECO:0007669"/>
    <property type="project" value="UniProtKB-KW"/>
</dbReference>
<evidence type="ECO:0000313" key="1">
    <source>
        <dbReference type="EMBL" id="ERK02886.1"/>
    </source>
</evidence>
<reference evidence="1 2" key="1">
    <citation type="submission" date="2013-08" db="EMBL/GenBank/DDBJ databases">
        <authorList>
            <person name="Durkin A.S."/>
            <person name="Haft D.R."/>
            <person name="McCorrison J."/>
            <person name="Torralba M."/>
            <person name="Gillis M."/>
            <person name="Haft D.H."/>
            <person name="Methe B."/>
            <person name="Sutton G."/>
            <person name="Nelson K.E."/>
        </authorList>
    </citation>
    <scope>NUCLEOTIDE SEQUENCE [LARGE SCALE GENOMIC DNA]</scope>
    <source>
        <strain evidence="1 2">F0493</strain>
    </source>
</reference>
<organism evidence="1 2">
    <name type="scientific">Segatella salivae F0493</name>
    <dbReference type="NCBI Taxonomy" id="1395125"/>
    <lineage>
        <taxon>Bacteria</taxon>
        <taxon>Pseudomonadati</taxon>
        <taxon>Bacteroidota</taxon>
        <taxon>Bacteroidia</taxon>
        <taxon>Bacteroidales</taxon>
        <taxon>Prevotellaceae</taxon>
        <taxon>Segatella</taxon>
    </lineage>
</organism>
<dbReference type="CDD" id="cd04647">
    <property type="entry name" value="LbH_MAT_like"/>
    <property type="match status" value="1"/>
</dbReference>
<keyword evidence="1" id="KW-0808">Transferase</keyword>
<gene>
    <name evidence="1" type="ORF">HMPREF9145_1639</name>
</gene>
<dbReference type="SUPFAM" id="SSF51161">
    <property type="entry name" value="Trimeric LpxA-like enzymes"/>
    <property type="match status" value="1"/>
</dbReference>
<dbReference type="AlphaFoldDB" id="U2LEZ8"/>
<name>U2LEZ8_9BACT</name>
<dbReference type="PANTHER" id="PTHR23416:SF78">
    <property type="entry name" value="LIPOPOLYSACCHARIDE BIOSYNTHESIS O-ACETYL TRANSFERASE WBBJ-RELATED"/>
    <property type="match status" value="1"/>
</dbReference>
<comment type="caution">
    <text evidence="1">The sequence shown here is derived from an EMBL/GenBank/DDBJ whole genome shotgun (WGS) entry which is preliminary data.</text>
</comment>
<dbReference type="RefSeq" id="WP_021824346.1">
    <property type="nucleotide sequence ID" value="NZ_AWGW01000003.1"/>
</dbReference>
<evidence type="ECO:0000313" key="2">
    <source>
        <dbReference type="Proteomes" id="UP000017023"/>
    </source>
</evidence>
<sequence length="228" mass="25225">MLIQVVKLLKKYPILLYSASFLYSLIHNRYYLSFVFRKDIICKGVFFNNTRIGGHGRNKYIEILPKTQLKNCVLTAEGDSSSIIIGGAGSVIKNSAFHTLDAESCIEIQDGFTTEGVWIMATEGHSIKIGEDCMFSSGISIINGDSHAIFLNDDSHKRINPASNIVIGKHVWICSDVKVLKGSNIPSYSIIGANSVVNKYLSTEYAMYVGCPARQIKSNVDWSRSLTC</sequence>
<dbReference type="Proteomes" id="UP000017023">
    <property type="component" value="Unassembled WGS sequence"/>
</dbReference>
<dbReference type="GeneID" id="78499133"/>
<proteinExistence type="predicted"/>
<protein>
    <submittedName>
        <fullName evidence="1">Transferase hexapeptide repeat protein</fullName>
    </submittedName>
</protein>
<dbReference type="PANTHER" id="PTHR23416">
    <property type="entry name" value="SIALIC ACID SYNTHASE-RELATED"/>
    <property type="match status" value="1"/>
</dbReference>
<accession>U2LEZ8</accession>
<dbReference type="InterPro" id="IPR011004">
    <property type="entry name" value="Trimer_LpxA-like_sf"/>
</dbReference>